<evidence type="ECO:0000313" key="4">
    <source>
        <dbReference type="EMBL" id="KAG5408384.1"/>
    </source>
</evidence>
<gene>
    <name evidence="4" type="primary">A02g500750.1_BraROA</name>
    <name evidence="4" type="ORF">IGI04_004703</name>
</gene>
<evidence type="ECO:0000313" key="5">
    <source>
        <dbReference type="Proteomes" id="UP000823674"/>
    </source>
</evidence>
<proteinExistence type="predicted"/>
<comment type="caution">
    <text evidence="4">The sequence shown here is derived from an EMBL/GenBank/DDBJ whole genome shotgun (WGS) entry which is preliminary data.</text>
</comment>
<keyword evidence="5" id="KW-1185">Reference proteome</keyword>
<dbReference type="EMBL" id="JADBGQ010000002">
    <property type="protein sequence ID" value="KAG5408384.1"/>
    <property type="molecule type" value="Genomic_DNA"/>
</dbReference>
<feature type="compositionally biased region" description="Basic residues" evidence="2">
    <location>
        <begin position="362"/>
        <end position="374"/>
    </location>
</feature>
<evidence type="ECO:0000256" key="1">
    <source>
        <dbReference type="PROSITE-ProRule" id="PRU00047"/>
    </source>
</evidence>
<evidence type="ECO:0000259" key="3">
    <source>
        <dbReference type="PROSITE" id="PS50158"/>
    </source>
</evidence>
<feature type="region of interest" description="Disordered" evidence="2">
    <location>
        <begin position="341"/>
        <end position="374"/>
    </location>
</feature>
<keyword evidence="1" id="KW-0863">Zinc-finger</keyword>
<keyword evidence="1" id="KW-0479">Metal-binding</keyword>
<dbReference type="InterPro" id="IPR040256">
    <property type="entry name" value="At4g02000-like"/>
</dbReference>
<protein>
    <recommendedName>
        <fullName evidence="3">CCHC-type domain-containing protein</fullName>
    </recommendedName>
</protein>
<dbReference type="PROSITE" id="PS50158">
    <property type="entry name" value="ZF_CCHC"/>
    <property type="match status" value="1"/>
</dbReference>
<feature type="domain" description="CCHC-type" evidence="3">
    <location>
        <begin position="104"/>
        <end position="117"/>
    </location>
</feature>
<organism evidence="4 5">
    <name type="scientific">Brassica rapa subsp. trilocularis</name>
    <dbReference type="NCBI Taxonomy" id="1813537"/>
    <lineage>
        <taxon>Eukaryota</taxon>
        <taxon>Viridiplantae</taxon>
        <taxon>Streptophyta</taxon>
        <taxon>Embryophyta</taxon>
        <taxon>Tracheophyta</taxon>
        <taxon>Spermatophyta</taxon>
        <taxon>Magnoliopsida</taxon>
        <taxon>eudicotyledons</taxon>
        <taxon>Gunneridae</taxon>
        <taxon>Pentapetalae</taxon>
        <taxon>rosids</taxon>
        <taxon>malvids</taxon>
        <taxon>Brassicales</taxon>
        <taxon>Brassicaceae</taxon>
        <taxon>Brassiceae</taxon>
        <taxon>Brassica</taxon>
    </lineage>
</organism>
<name>A0ABQ7NBV6_BRACM</name>
<accession>A0ABQ7NBV6</accession>
<dbReference type="InterPro" id="IPR001878">
    <property type="entry name" value="Znf_CCHC"/>
</dbReference>
<evidence type="ECO:0000256" key="2">
    <source>
        <dbReference type="SAM" id="MobiDB-lite"/>
    </source>
</evidence>
<dbReference type="PANTHER" id="PTHR31286:SF57">
    <property type="entry name" value="DUF4283 DOMAIN-CONTAINING PROTEIN"/>
    <property type="match status" value="1"/>
</dbReference>
<reference evidence="4 5" key="1">
    <citation type="submission" date="2021-03" db="EMBL/GenBank/DDBJ databases">
        <authorList>
            <person name="King G.J."/>
            <person name="Bancroft I."/>
            <person name="Baten A."/>
            <person name="Bloomfield J."/>
            <person name="Borpatragohain P."/>
            <person name="He Z."/>
            <person name="Irish N."/>
            <person name="Irwin J."/>
            <person name="Liu K."/>
            <person name="Mauleon R.P."/>
            <person name="Moore J."/>
            <person name="Morris R."/>
            <person name="Ostergaard L."/>
            <person name="Wang B."/>
            <person name="Wells R."/>
        </authorList>
    </citation>
    <scope>NUCLEOTIDE SEQUENCE [LARGE SCALE GENOMIC DNA]</scope>
    <source>
        <strain evidence="4">R-o-18</strain>
        <tissue evidence="4">Leaf</tissue>
    </source>
</reference>
<dbReference type="PANTHER" id="PTHR31286">
    <property type="entry name" value="GLYCINE-RICH CELL WALL STRUCTURAL PROTEIN 1.8-LIKE"/>
    <property type="match status" value="1"/>
</dbReference>
<sequence>MFVAPWTSSETLTLPEISSIPIWVTLKNIPSTLYSILGIEWIASGVGEPMLSYKPWLDPTMIGEAKIMVEVELDKPFPQKVAAWDKQGNFSLVDVEYSWLPTSCEICGQIGHKSRRCLSISGLKAATPATKRKDSVVAHVFASADASPPEMNIQKVIEVSSETSQEAAVAKRDATLSDIPIPSQIKEAMSMATVQASNSQQYISHAPVSDKPATPKEDTSCICDEVIDKINSTDVDDLVSLATVSVLENLYESPTVICVNETIESSPTESAPTKQHIESSITQTSTEVSKESIRMQEIDLGSNQFASLTSLEGEEEYQLDLDESSGPIDILTPLGKRLLRERPVKPSAKGMEWQLQSSSRGRGNRGRGNRGKLR</sequence>
<dbReference type="Proteomes" id="UP000823674">
    <property type="component" value="Chromosome A02"/>
</dbReference>
<keyword evidence="1" id="KW-0862">Zinc</keyword>
<feature type="region of interest" description="Disordered" evidence="2">
    <location>
        <begin position="266"/>
        <end position="287"/>
    </location>
</feature>